<dbReference type="InterPro" id="IPR050645">
    <property type="entry name" value="Histidine_acid_phosphatase"/>
</dbReference>
<dbReference type="PROSITE" id="PS00778">
    <property type="entry name" value="HIS_ACID_PHOSPHAT_2"/>
    <property type="match status" value="1"/>
</dbReference>
<dbReference type="OrthoDB" id="10257284at2759"/>
<gene>
    <name evidence="3" type="ORF">PHLGIDRAFT_102294</name>
</gene>
<dbReference type="GO" id="GO:0016791">
    <property type="term" value="F:phosphatase activity"/>
    <property type="evidence" value="ECO:0007669"/>
    <property type="project" value="TreeGrafter"/>
</dbReference>
<dbReference type="InterPro" id="IPR033379">
    <property type="entry name" value="Acid_Pase_AS"/>
</dbReference>
<keyword evidence="2" id="KW-0378">Hydrolase</keyword>
<dbReference type="CDD" id="cd07061">
    <property type="entry name" value="HP_HAP_like"/>
    <property type="match status" value="1"/>
</dbReference>
<dbReference type="Proteomes" id="UP000053257">
    <property type="component" value="Unassembled WGS sequence"/>
</dbReference>
<dbReference type="Pfam" id="PF00328">
    <property type="entry name" value="His_Phos_2"/>
    <property type="match status" value="1"/>
</dbReference>
<dbReference type="PANTHER" id="PTHR11567:SF110">
    <property type="entry name" value="2-PHOSPHOXYLOSE PHOSPHATASE 1"/>
    <property type="match status" value="1"/>
</dbReference>
<proteinExistence type="inferred from homology"/>
<dbReference type="HOGENOM" id="CLU_030431_3_1_1"/>
<dbReference type="SUPFAM" id="SSF53254">
    <property type="entry name" value="Phosphoglycerate mutase-like"/>
    <property type="match status" value="1"/>
</dbReference>
<dbReference type="Gene3D" id="3.40.50.1240">
    <property type="entry name" value="Phosphoglycerate mutase-like"/>
    <property type="match status" value="1"/>
</dbReference>
<protein>
    <recommendedName>
        <fullName evidence="5">Phosphoglycerate mutase-like protein</fullName>
    </recommendedName>
</protein>
<dbReference type="AlphaFoldDB" id="A0A0C3NWG8"/>
<evidence type="ECO:0000256" key="2">
    <source>
        <dbReference type="ARBA" id="ARBA00022801"/>
    </source>
</evidence>
<accession>A0A0C3NWG8</accession>
<evidence type="ECO:0000313" key="3">
    <source>
        <dbReference type="EMBL" id="KIP09754.1"/>
    </source>
</evidence>
<name>A0A0C3NWG8_PHLG1</name>
<evidence type="ECO:0000256" key="1">
    <source>
        <dbReference type="ARBA" id="ARBA00005375"/>
    </source>
</evidence>
<reference evidence="3 4" key="1">
    <citation type="journal article" date="2014" name="PLoS Genet.">
        <title>Analysis of the Phlebiopsis gigantea genome, transcriptome and secretome provides insight into its pioneer colonization strategies of wood.</title>
        <authorList>
            <person name="Hori C."/>
            <person name="Ishida T."/>
            <person name="Igarashi K."/>
            <person name="Samejima M."/>
            <person name="Suzuki H."/>
            <person name="Master E."/>
            <person name="Ferreira P."/>
            <person name="Ruiz-Duenas F.J."/>
            <person name="Held B."/>
            <person name="Canessa P."/>
            <person name="Larrondo L.F."/>
            <person name="Schmoll M."/>
            <person name="Druzhinina I.S."/>
            <person name="Kubicek C.P."/>
            <person name="Gaskell J.A."/>
            <person name="Kersten P."/>
            <person name="St John F."/>
            <person name="Glasner J."/>
            <person name="Sabat G."/>
            <person name="Splinter BonDurant S."/>
            <person name="Syed K."/>
            <person name="Yadav J."/>
            <person name="Mgbeahuruike A.C."/>
            <person name="Kovalchuk A."/>
            <person name="Asiegbu F.O."/>
            <person name="Lackner G."/>
            <person name="Hoffmeister D."/>
            <person name="Rencoret J."/>
            <person name="Gutierrez A."/>
            <person name="Sun H."/>
            <person name="Lindquist E."/>
            <person name="Barry K."/>
            <person name="Riley R."/>
            <person name="Grigoriev I.V."/>
            <person name="Henrissat B."/>
            <person name="Kues U."/>
            <person name="Berka R.M."/>
            <person name="Martinez A.T."/>
            <person name="Covert S.F."/>
            <person name="Blanchette R.A."/>
            <person name="Cullen D."/>
        </authorList>
    </citation>
    <scope>NUCLEOTIDE SEQUENCE [LARGE SCALE GENOMIC DNA]</scope>
    <source>
        <strain evidence="3 4">11061_1 CR5-6</strain>
    </source>
</reference>
<dbReference type="STRING" id="745531.A0A0C3NWG8"/>
<sequence>MFAGGDPAASAGVNDLTRKLHGLPGATVPLDVDAYPIPPAGLELEQVHVYVRHGERTPVRVRMADAPAAIPERWDLCRTARRFRAAVTSNMNASAMLEEVTVRKVVEGAGGDVDFGECLLGELTDLGRQNTYNFGRSLRKLYIDRLGFLPDTLRPSLSSSNINSISDQADEVYFRSTNVPRTFESLHEIVFGLYPADKCLDGYIHQLRIRNGKDENLFGNTGACKRLEILEIGFAKAAAAAWNPALEPLDKKISKYIGGNPVRIDGRPRASGIFDTIRSAVANGVSVPKEFGEKGVMDVIEKAIVHEWFGGYDTEEVRRLGMGRLLSDVSEKMHAKAFEGERNRLKLLVHSTHDTTLAGICKTLEVFDEKWPAFTSSITFELFRRTASAETQNGSPDAQSMFPWQTILSPFRKMAAEDQYFVRMRYQNRSLRLPLCADEGKHLPGHPELCTLVSFRERVQELTPVDWEGECSVTGK</sequence>
<evidence type="ECO:0000313" key="4">
    <source>
        <dbReference type="Proteomes" id="UP000053257"/>
    </source>
</evidence>
<dbReference type="EMBL" id="KN840462">
    <property type="protein sequence ID" value="KIP09754.1"/>
    <property type="molecule type" value="Genomic_DNA"/>
</dbReference>
<dbReference type="PANTHER" id="PTHR11567">
    <property type="entry name" value="ACID PHOSPHATASE-RELATED"/>
    <property type="match status" value="1"/>
</dbReference>
<dbReference type="InterPro" id="IPR000560">
    <property type="entry name" value="His_Pase_clade-2"/>
</dbReference>
<organism evidence="3 4">
    <name type="scientific">Phlebiopsis gigantea (strain 11061_1 CR5-6)</name>
    <name type="common">White-rot fungus</name>
    <name type="synonym">Peniophora gigantea</name>
    <dbReference type="NCBI Taxonomy" id="745531"/>
    <lineage>
        <taxon>Eukaryota</taxon>
        <taxon>Fungi</taxon>
        <taxon>Dikarya</taxon>
        <taxon>Basidiomycota</taxon>
        <taxon>Agaricomycotina</taxon>
        <taxon>Agaricomycetes</taxon>
        <taxon>Polyporales</taxon>
        <taxon>Phanerochaetaceae</taxon>
        <taxon>Phlebiopsis</taxon>
    </lineage>
</organism>
<evidence type="ECO:0008006" key="5">
    <source>
        <dbReference type="Google" id="ProtNLM"/>
    </source>
</evidence>
<dbReference type="InterPro" id="IPR029033">
    <property type="entry name" value="His_PPase_superfam"/>
</dbReference>
<keyword evidence="4" id="KW-1185">Reference proteome</keyword>
<comment type="similarity">
    <text evidence="1">Belongs to the histidine acid phosphatase family.</text>
</comment>